<keyword evidence="5" id="KW-1185">Reference proteome</keyword>
<proteinExistence type="predicted"/>
<feature type="region of interest" description="Disordered" evidence="1">
    <location>
        <begin position="463"/>
        <end position="494"/>
    </location>
</feature>
<sequence length="847" mass="92307">MKFNPNMPLSKLLALDRPYLKPIHFVPAQLTPVLFKDEEELLVVEDHIEPEDHVPTADRVSRVFSHQQPPKQSFFYSPDDDLLEATDSEPVMTVDFNSLGKLMEDTSVTTPAILNPAQASASTNGEGASMFNAIKDALADGKNQVEAQHTEAEQSAEMPEVLTREQQPEEEMPVASATLSQDTTIKTAQPNAVQSNNWSTAQPRFVVDPNPTSSLTLREEVAYIPTSSITQPLGSKLPDDEVIVYDAPNPRSRRATPSIPSVASTPEAAAAPSVQTTVASSSTVSDTDHPFNGISFSFGAMSVAAEANCQKTVTPRSRRLTKKDRRSAHGKRKGSFGTFGAMLEEKQLHEDELIGSRRVGSDIDWGDSDDKADKASRSHKDGSDVERGSSQGGMDADPDIDIEAMQSFVGSMSIDGMVHTRIDDIEDAERVHLEAYADSSESSDEDSELEAAINAEEELVIGGPDDALDSNVSGDSDEDIDISTDEEDTPKRSFTARLEKMRENARGKGKESTRLPGLLTDPRLQFRSSKLHGKGKMKAAASRDSDDSDFDDSDAEFTWADQDDDYLELMQDLLDENEDIISGHDRKAKKALFQAVHNGDFSVMPAKKKRDRGKDLPADLRAQWENDRAKKAENKRKRAAARLEAAADPFALHRGGKKGRKDMLRASRLAAEAEAVNATPTVDIIALVSQIRAFSEDQRLTQPMALSPMDKATRAMVHEIADALNLKSQSKGRGASRYITLAKKSRSRMWVNEHKIEKIMQSNGNWGFTRPGNPGYGGKGKKSSAPKQRDGDEVGKAAPKIGEGNIGFQMLANMGWSEGGRIGISGGLDAPLTAIIKNSKLGLGATY</sequence>
<feature type="compositionally biased region" description="Basic and acidic residues" evidence="1">
    <location>
        <begin position="368"/>
        <end position="387"/>
    </location>
</feature>
<evidence type="ECO:0000259" key="2">
    <source>
        <dbReference type="PROSITE" id="PS50174"/>
    </source>
</evidence>
<evidence type="ECO:0000256" key="1">
    <source>
        <dbReference type="SAM" id="MobiDB-lite"/>
    </source>
</evidence>
<dbReference type="PROSITE" id="PS50174">
    <property type="entry name" value="G_PATCH"/>
    <property type="match status" value="1"/>
</dbReference>
<dbReference type="InterPro" id="IPR000467">
    <property type="entry name" value="G_patch_dom"/>
</dbReference>
<dbReference type="EMBL" id="SGPK01000034">
    <property type="protein sequence ID" value="THH10519.1"/>
    <property type="molecule type" value="Genomic_DNA"/>
</dbReference>
<dbReference type="AlphaFoldDB" id="A0A4S4LFD3"/>
<feature type="region of interest" description="Disordered" evidence="1">
    <location>
        <begin position="142"/>
        <end position="177"/>
    </location>
</feature>
<feature type="domain" description="R3H" evidence="3">
    <location>
        <begin position="681"/>
        <end position="745"/>
    </location>
</feature>
<reference evidence="4 5" key="1">
    <citation type="submission" date="2019-02" db="EMBL/GenBank/DDBJ databases">
        <title>Genome sequencing of the rare red list fungi Phellinidium pouzarii.</title>
        <authorList>
            <person name="Buettner E."/>
            <person name="Kellner H."/>
        </authorList>
    </citation>
    <scope>NUCLEOTIDE SEQUENCE [LARGE SCALE GENOMIC DNA]</scope>
    <source>
        <strain evidence="4 5">DSM 108285</strain>
    </source>
</reference>
<gene>
    <name evidence="4" type="ORF">EW145_g1277</name>
</gene>
<evidence type="ECO:0000313" key="5">
    <source>
        <dbReference type="Proteomes" id="UP000308199"/>
    </source>
</evidence>
<feature type="region of interest" description="Disordered" evidence="1">
    <location>
        <begin position="526"/>
        <end position="555"/>
    </location>
</feature>
<feature type="region of interest" description="Disordered" evidence="1">
    <location>
        <begin position="309"/>
        <end position="398"/>
    </location>
</feature>
<dbReference type="Pfam" id="PF01424">
    <property type="entry name" value="R3H"/>
    <property type="match status" value="1"/>
</dbReference>
<feature type="domain" description="G-patch" evidence="2">
    <location>
        <begin position="803"/>
        <end position="847"/>
    </location>
</feature>
<dbReference type="InterPro" id="IPR051189">
    <property type="entry name" value="Splicing_assoc_domain"/>
</dbReference>
<feature type="region of interest" description="Disordered" evidence="1">
    <location>
        <begin position="762"/>
        <end position="800"/>
    </location>
</feature>
<feature type="compositionally biased region" description="Acidic residues" evidence="1">
    <location>
        <begin position="475"/>
        <end position="488"/>
    </location>
</feature>
<dbReference type="PROSITE" id="PS51061">
    <property type="entry name" value="R3H"/>
    <property type="match status" value="1"/>
</dbReference>
<dbReference type="OrthoDB" id="21470at2759"/>
<dbReference type="PANTHER" id="PTHR14195">
    <property type="entry name" value="G PATCH DOMAIN CONTAINING PROTEIN 2"/>
    <property type="match status" value="1"/>
</dbReference>
<dbReference type="Pfam" id="PF01585">
    <property type="entry name" value="G-patch"/>
    <property type="match status" value="1"/>
</dbReference>
<dbReference type="InterPro" id="IPR001374">
    <property type="entry name" value="R3H_dom"/>
</dbReference>
<dbReference type="SMART" id="SM00443">
    <property type="entry name" value="G_patch"/>
    <property type="match status" value="1"/>
</dbReference>
<comment type="caution">
    <text evidence="4">The sequence shown here is derived from an EMBL/GenBank/DDBJ whole genome shotgun (WGS) entry which is preliminary data.</text>
</comment>
<name>A0A4S4LFD3_9AGAM</name>
<dbReference type="InterPro" id="IPR036867">
    <property type="entry name" value="R3H_dom_sf"/>
</dbReference>
<evidence type="ECO:0008006" key="6">
    <source>
        <dbReference type="Google" id="ProtNLM"/>
    </source>
</evidence>
<protein>
    <recommendedName>
        <fullName evidence="6">Protein SQS1</fullName>
    </recommendedName>
</protein>
<dbReference type="Proteomes" id="UP000308199">
    <property type="component" value="Unassembled WGS sequence"/>
</dbReference>
<feature type="compositionally biased region" description="Basic residues" evidence="1">
    <location>
        <begin position="316"/>
        <end position="334"/>
    </location>
</feature>
<accession>A0A4S4LFD3</accession>
<dbReference type="SUPFAM" id="SSF82708">
    <property type="entry name" value="R3H domain"/>
    <property type="match status" value="1"/>
</dbReference>
<feature type="compositionally biased region" description="Basic and acidic residues" evidence="1">
    <location>
        <begin position="343"/>
        <end position="361"/>
    </location>
</feature>
<organism evidence="4 5">
    <name type="scientific">Phellinidium pouzarii</name>
    <dbReference type="NCBI Taxonomy" id="167371"/>
    <lineage>
        <taxon>Eukaryota</taxon>
        <taxon>Fungi</taxon>
        <taxon>Dikarya</taxon>
        <taxon>Basidiomycota</taxon>
        <taxon>Agaricomycotina</taxon>
        <taxon>Agaricomycetes</taxon>
        <taxon>Hymenochaetales</taxon>
        <taxon>Hymenochaetaceae</taxon>
        <taxon>Phellinidium</taxon>
    </lineage>
</organism>
<evidence type="ECO:0000259" key="3">
    <source>
        <dbReference type="PROSITE" id="PS51061"/>
    </source>
</evidence>
<dbReference type="GO" id="GO:0003676">
    <property type="term" value="F:nucleic acid binding"/>
    <property type="evidence" value="ECO:0007669"/>
    <property type="project" value="UniProtKB-UniRule"/>
</dbReference>
<feature type="compositionally biased region" description="Acidic residues" evidence="1">
    <location>
        <begin position="546"/>
        <end position="555"/>
    </location>
</feature>
<evidence type="ECO:0000313" key="4">
    <source>
        <dbReference type="EMBL" id="THH10519.1"/>
    </source>
</evidence>
<feature type="region of interest" description="Disordered" evidence="1">
    <location>
        <begin position="248"/>
        <end position="273"/>
    </location>
</feature>
<dbReference type="Gene3D" id="3.30.1370.50">
    <property type="entry name" value="R3H-like domain"/>
    <property type="match status" value="1"/>
</dbReference>